<evidence type="ECO:0000313" key="9">
    <source>
        <dbReference type="Proteomes" id="UP000553034"/>
    </source>
</evidence>
<dbReference type="SUPFAM" id="SSF48452">
    <property type="entry name" value="TPR-like"/>
    <property type="match status" value="1"/>
</dbReference>
<dbReference type="CDD" id="cd08977">
    <property type="entry name" value="SusD"/>
    <property type="match status" value="1"/>
</dbReference>
<evidence type="ECO:0000256" key="1">
    <source>
        <dbReference type="ARBA" id="ARBA00004442"/>
    </source>
</evidence>
<dbReference type="PROSITE" id="PS51257">
    <property type="entry name" value="PROKAR_LIPOPROTEIN"/>
    <property type="match status" value="1"/>
</dbReference>
<comment type="similarity">
    <text evidence="2">Belongs to the SusD family.</text>
</comment>
<keyword evidence="3" id="KW-0732">Signal</keyword>
<keyword evidence="5" id="KW-0998">Cell outer membrane</keyword>
<dbReference type="GO" id="GO:0009279">
    <property type="term" value="C:cell outer membrane"/>
    <property type="evidence" value="ECO:0007669"/>
    <property type="project" value="UniProtKB-SubCell"/>
</dbReference>
<keyword evidence="9" id="KW-1185">Reference proteome</keyword>
<dbReference type="Proteomes" id="UP000553034">
    <property type="component" value="Unassembled WGS sequence"/>
</dbReference>
<evidence type="ECO:0000256" key="5">
    <source>
        <dbReference type="ARBA" id="ARBA00023237"/>
    </source>
</evidence>
<comment type="subcellular location">
    <subcellularLocation>
        <location evidence="1">Cell outer membrane</location>
    </subcellularLocation>
</comment>
<evidence type="ECO:0000259" key="6">
    <source>
        <dbReference type="Pfam" id="PF07980"/>
    </source>
</evidence>
<dbReference type="AlphaFoldDB" id="A0A840ENQ9"/>
<feature type="domain" description="SusD-like N-terminal" evidence="7">
    <location>
        <begin position="100"/>
        <end position="234"/>
    </location>
</feature>
<dbReference type="EMBL" id="JACIFO010000014">
    <property type="protein sequence ID" value="MBB4120009.1"/>
    <property type="molecule type" value="Genomic_DNA"/>
</dbReference>
<sequence length="468" mass="53321">MKTLKIYYRLQKIKQTIYLLICLLLISGCEDFLEIDEPFGQVPHQEVYEDEATATAAVTTMYAKLRDEVLVTGTSFGMGALMGLYTDELEFYGNPWDPSLTFYYHQIVASDVGVESIWGKSYNLVYMSNAVLEGLESSPNLSVSVKNQLRGESLFIRSLAHFYLINLFGEIPYITTTDFEMNKEVLRMPKETIYENILLDLTEAKTLLGDTYISEERIRANKWAVSALLARVYLYMERWEEAEMESSLLMDNTLLFNLETDINNEFLKESTSAILQLKSKNTGANSQEGTTFIFVTAPPPFVALTNTLVAAMEGNDLRKTHWIGEVTDGNGTWYFPYKYKQYSNTGNSMEYSIVFRLAEQYLIRAEARARQHNISGAQDDLNRIRQRAGLANTTATDTESLLEAILNERRFELFTEHGHRWFDIRRFGVADEVLTPIKPGWSPTNVLLPIPEADLLTNPNLAPQNSGY</sequence>
<dbReference type="InterPro" id="IPR033985">
    <property type="entry name" value="SusD-like_N"/>
</dbReference>
<evidence type="ECO:0000256" key="3">
    <source>
        <dbReference type="ARBA" id="ARBA00022729"/>
    </source>
</evidence>
<comment type="caution">
    <text evidence="8">The sequence shown here is derived from an EMBL/GenBank/DDBJ whole genome shotgun (WGS) entry which is preliminary data.</text>
</comment>
<feature type="domain" description="RagB/SusD" evidence="6">
    <location>
        <begin position="326"/>
        <end position="468"/>
    </location>
</feature>
<proteinExistence type="inferred from homology"/>
<name>A0A840ENQ9_9FLAO</name>
<organism evidence="8 9">
    <name type="scientific">Mesonia hippocampi</name>
    <dbReference type="NCBI Taxonomy" id="1628250"/>
    <lineage>
        <taxon>Bacteria</taxon>
        <taxon>Pseudomonadati</taxon>
        <taxon>Bacteroidota</taxon>
        <taxon>Flavobacteriia</taxon>
        <taxon>Flavobacteriales</taxon>
        <taxon>Flavobacteriaceae</taxon>
        <taxon>Mesonia</taxon>
    </lineage>
</organism>
<dbReference type="Gene3D" id="1.25.40.390">
    <property type="match status" value="1"/>
</dbReference>
<evidence type="ECO:0000313" key="8">
    <source>
        <dbReference type="EMBL" id="MBB4120009.1"/>
    </source>
</evidence>
<dbReference type="Pfam" id="PF07980">
    <property type="entry name" value="SusD_RagB"/>
    <property type="match status" value="1"/>
</dbReference>
<dbReference type="InterPro" id="IPR012944">
    <property type="entry name" value="SusD_RagB_dom"/>
</dbReference>
<evidence type="ECO:0000256" key="4">
    <source>
        <dbReference type="ARBA" id="ARBA00023136"/>
    </source>
</evidence>
<accession>A0A840ENQ9</accession>
<keyword evidence="4" id="KW-0472">Membrane</keyword>
<dbReference type="Pfam" id="PF14322">
    <property type="entry name" value="SusD-like_3"/>
    <property type="match status" value="1"/>
</dbReference>
<protein>
    <recommendedName>
        <fullName evidence="10">RagB/SusD family nutrient uptake outer membrane protein</fullName>
    </recommendedName>
</protein>
<evidence type="ECO:0000259" key="7">
    <source>
        <dbReference type="Pfam" id="PF14322"/>
    </source>
</evidence>
<evidence type="ECO:0000256" key="2">
    <source>
        <dbReference type="ARBA" id="ARBA00006275"/>
    </source>
</evidence>
<evidence type="ECO:0008006" key="10">
    <source>
        <dbReference type="Google" id="ProtNLM"/>
    </source>
</evidence>
<dbReference type="InterPro" id="IPR011990">
    <property type="entry name" value="TPR-like_helical_dom_sf"/>
</dbReference>
<gene>
    <name evidence="8" type="ORF">GGR32_002321</name>
</gene>
<reference evidence="8 9" key="1">
    <citation type="submission" date="2020-08" db="EMBL/GenBank/DDBJ databases">
        <title>Genomic Encyclopedia of Type Strains, Phase IV (KMG-IV): sequencing the most valuable type-strain genomes for metagenomic binning, comparative biology and taxonomic classification.</title>
        <authorList>
            <person name="Goeker M."/>
        </authorList>
    </citation>
    <scope>NUCLEOTIDE SEQUENCE [LARGE SCALE GENOMIC DNA]</scope>
    <source>
        <strain evidence="8 9">DSM 29568</strain>
    </source>
</reference>
<dbReference type="RefSeq" id="WP_221403735.1">
    <property type="nucleotide sequence ID" value="NZ_JACIFO010000014.1"/>
</dbReference>